<proteinExistence type="predicted"/>
<accession>A0A914ZXU3</accession>
<evidence type="ECO:0000313" key="1">
    <source>
        <dbReference type="Proteomes" id="UP000887569"/>
    </source>
</evidence>
<name>A0A914ZXU3_PARUN</name>
<reference evidence="2 3" key="1">
    <citation type="submission" date="2022-11" db="UniProtKB">
        <authorList>
            <consortium name="WormBaseParasite"/>
        </authorList>
    </citation>
    <scope>IDENTIFICATION</scope>
</reference>
<dbReference type="AlphaFoldDB" id="A0A914ZXU3"/>
<dbReference type="WBParaSite" id="PgE027_g004_t02">
    <property type="protein sequence ID" value="PgE027_g004_t02"/>
    <property type="gene ID" value="PgE027_g004"/>
</dbReference>
<dbReference type="WBParaSite" id="PgE027_g004_t05">
    <property type="protein sequence ID" value="PgE027_g004_t05"/>
    <property type="gene ID" value="PgE027_g004"/>
</dbReference>
<sequence>MQMRLQSAASLFDEELKTSYFCIFKSKFSSQRYKNLCVINEWNVDLIHHMKCRYSLFQEEMSCDIVGRSIRGMNYAELKRLVGVE</sequence>
<dbReference type="Proteomes" id="UP000887569">
    <property type="component" value="Unplaced"/>
</dbReference>
<keyword evidence="1" id="KW-1185">Reference proteome</keyword>
<organism evidence="1 3">
    <name type="scientific">Parascaris univalens</name>
    <name type="common">Nematode worm</name>
    <dbReference type="NCBI Taxonomy" id="6257"/>
    <lineage>
        <taxon>Eukaryota</taxon>
        <taxon>Metazoa</taxon>
        <taxon>Ecdysozoa</taxon>
        <taxon>Nematoda</taxon>
        <taxon>Chromadorea</taxon>
        <taxon>Rhabditida</taxon>
        <taxon>Spirurina</taxon>
        <taxon>Ascaridomorpha</taxon>
        <taxon>Ascaridoidea</taxon>
        <taxon>Ascarididae</taxon>
        <taxon>Parascaris</taxon>
    </lineage>
</organism>
<protein>
    <submittedName>
        <fullName evidence="2 3">Uncharacterized protein</fullName>
    </submittedName>
</protein>
<dbReference type="WBParaSite" id="PgE027_g004_t03">
    <property type="protein sequence ID" value="PgE027_g004_t03"/>
    <property type="gene ID" value="PgE027_g004"/>
</dbReference>
<evidence type="ECO:0000313" key="3">
    <source>
        <dbReference type="WBParaSite" id="PgE027_g004_t03"/>
    </source>
</evidence>
<evidence type="ECO:0000313" key="2">
    <source>
        <dbReference type="WBParaSite" id="PgE027_g004_t02"/>
    </source>
</evidence>